<dbReference type="Gene3D" id="2.40.50.100">
    <property type="match status" value="1"/>
</dbReference>
<dbReference type="SUPFAM" id="SSF52540">
    <property type="entry name" value="P-loop containing nucleoside triphosphate hydrolases"/>
    <property type="match status" value="1"/>
</dbReference>
<keyword evidence="4 7" id="KW-0067">ATP-binding</keyword>
<evidence type="ECO:0000256" key="5">
    <source>
        <dbReference type="ARBA" id="ARBA00022967"/>
    </source>
</evidence>
<dbReference type="AlphaFoldDB" id="A0A7V2T3L0"/>
<sequence length="349" mass="39834">MPDICVKFDKVKKSYDGKIFVVKELNLEIEQGEFVTMLGPSGSGKTTCLMLLAGFEDITSGEIYVNGKPIRHTTPHKRNIGMVFQNYALFPHMTIAENLAYPLKFRKMNKAEKKARVNKYLDLVELQSFANRYPNQLSGGQKQRVALARALVYEPQLVLMDEPLGALDKNLREQMQYEIKKLHEMLGFTVIYVTHDQTEALTMSDRIAVFERGVIQQISDPKTLYECPDNKFVAEFIGENNHLDGHIEAHQDNGNVRVKITENDSVTALAVNLSELDTEVYLSIRPEKVIMNPDQHGVDCENIFEGVIKQIIYIGDHLRIYIRFLNDSAEFIIKQPNSFKFDDLKEGQA</sequence>
<comment type="catalytic activity">
    <reaction evidence="7">
        <text>ATP + H2O + polyamine-[polyamine-binding protein]Side 1 = ADP + phosphate + polyamineSide 2 + [polyamine-binding protein]Side 1.</text>
        <dbReference type="EC" id="7.6.2.11"/>
    </reaction>
</comment>
<keyword evidence="1 7" id="KW-0813">Transport</keyword>
<protein>
    <recommendedName>
        <fullName evidence="7">Spermidine/putrescine import ATP-binding protein PotA</fullName>
        <ecNumber evidence="7">7.6.2.11</ecNumber>
    </recommendedName>
</protein>
<dbReference type="Pfam" id="PF08402">
    <property type="entry name" value="TOBE_2"/>
    <property type="match status" value="1"/>
</dbReference>
<dbReference type="GO" id="GO:0043190">
    <property type="term" value="C:ATP-binding cassette (ABC) transporter complex"/>
    <property type="evidence" value="ECO:0007669"/>
    <property type="project" value="InterPro"/>
</dbReference>
<feature type="domain" description="ABC transporter" evidence="8">
    <location>
        <begin position="6"/>
        <end position="237"/>
    </location>
</feature>
<accession>A0A7V2T3L0</accession>
<dbReference type="InterPro" id="IPR050093">
    <property type="entry name" value="ABC_SmlMolc_Importer"/>
</dbReference>
<evidence type="ECO:0000256" key="4">
    <source>
        <dbReference type="ARBA" id="ARBA00022840"/>
    </source>
</evidence>
<dbReference type="GO" id="GO:0015417">
    <property type="term" value="F:ABC-type polyamine transporter activity"/>
    <property type="evidence" value="ECO:0007669"/>
    <property type="project" value="UniProtKB-EC"/>
</dbReference>
<comment type="function">
    <text evidence="7">Part of the ABC transporter complex PotABCD involved in spermidine/putrescine import. Responsible for energy coupling to the transport system.</text>
</comment>
<dbReference type="InterPro" id="IPR003593">
    <property type="entry name" value="AAA+_ATPase"/>
</dbReference>
<dbReference type="EC" id="7.6.2.11" evidence="7"/>
<dbReference type="FunFam" id="3.40.50.300:FF:000042">
    <property type="entry name" value="Maltose/maltodextrin ABC transporter, ATP-binding protein"/>
    <property type="match status" value="1"/>
</dbReference>
<organism evidence="9">
    <name type="scientific">Leucothrix mucor</name>
    <dbReference type="NCBI Taxonomy" id="45248"/>
    <lineage>
        <taxon>Bacteria</taxon>
        <taxon>Pseudomonadati</taxon>
        <taxon>Pseudomonadota</taxon>
        <taxon>Gammaproteobacteria</taxon>
        <taxon>Thiotrichales</taxon>
        <taxon>Thiotrichaceae</taxon>
        <taxon>Leucothrix</taxon>
    </lineage>
</organism>
<name>A0A7V2T3L0_LEUMU</name>
<keyword evidence="6 7" id="KW-0472">Membrane</keyword>
<reference evidence="9" key="1">
    <citation type="journal article" date="2020" name="mSystems">
        <title>Genome- and Community-Level Interaction Insights into Carbon Utilization and Element Cycling Functions of Hydrothermarchaeota in Hydrothermal Sediment.</title>
        <authorList>
            <person name="Zhou Z."/>
            <person name="Liu Y."/>
            <person name="Xu W."/>
            <person name="Pan J."/>
            <person name="Luo Z.H."/>
            <person name="Li M."/>
        </authorList>
    </citation>
    <scope>NUCLEOTIDE SEQUENCE [LARGE SCALE GENOMIC DNA]</scope>
    <source>
        <strain evidence="9">HyVt-493</strain>
    </source>
</reference>
<dbReference type="PANTHER" id="PTHR42781">
    <property type="entry name" value="SPERMIDINE/PUTRESCINE IMPORT ATP-BINDING PROTEIN POTA"/>
    <property type="match status" value="1"/>
</dbReference>
<comment type="subunit">
    <text evidence="7">The complex is composed of two ATP-binding proteins (PotA), two transmembrane proteins (PotB and PotC) and a solute-binding protein (PotD).</text>
</comment>
<dbReference type="GO" id="GO:0016887">
    <property type="term" value="F:ATP hydrolysis activity"/>
    <property type="evidence" value="ECO:0007669"/>
    <property type="project" value="InterPro"/>
</dbReference>
<keyword evidence="2 7" id="KW-1003">Cell membrane</keyword>
<keyword evidence="3 7" id="KW-0547">Nucleotide-binding</keyword>
<evidence type="ECO:0000256" key="6">
    <source>
        <dbReference type="ARBA" id="ARBA00023136"/>
    </source>
</evidence>
<comment type="caution">
    <text evidence="9">The sequence shown here is derived from an EMBL/GenBank/DDBJ whole genome shotgun (WGS) entry which is preliminary data.</text>
</comment>
<dbReference type="PROSITE" id="PS00211">
    <property type="entry name" value="ABC_TRANSPORTER_1"/>
    <property type="match status" value="1"/>
</dbReference>
<dbReference type="SMART" id="SM00382">
    <property type="entry name" value="AAA"/>
    <property type="match status" value="1"/>
</dbReference>
<dbReference type="GO" id="GO:0005524">
    <property type="term" value="F:ATP binding"/>
    <property type="evidence" value="ECO:0007669"/>
    <property type="project" value="UniProtKB-KW"/>
</dbReference>
<dbReference type="SUPFAM" id="SSF50331">
    <property type="entry name" value="MOP-like"/>
    <property type="match status" value="1"/>
</dbReference>
<comment type="similarity">
    <text evidence="7">Belongs to the ABC transporter superfamily. Spermidine/putrescine importer (TC 3.A.1.11.1) family.</text>
</comment>
<dbReference type="Proteomes" id="UP000885750">
    <property type="component" value="Unassembled WGS sequence"/>
</dbReference>
<dbReference type="PANTHER" id="PTHR42781:SF6">
    <property type="entry name" value="SPERMIDINE_PUTRESCINE IMPORT ATP-BINDING PROTEIN POTA"/>
    <property type="match status" value="1"/>
</dbReference>
<evidence type="ECO:0000256" key="1">
    <source>
        <dbReference type="ARBA" id="ARBA00022448"/>
    </source>
</evidence>
<evidence type="ECO:0000256" key="7">
    <source>
        <dbReference type="RuleBase" id="RU364083"/>
    </source>
</evidence>
<evidence type="ECO:0000256" key="3">
    <source>
        <dbReference type="ARBA" id="ARBA00022741"/>
    </source>
</evidence>
<dbReference type="Gene3D" id="3.40.50.300">
    <property type="entry name" value="P-loop containing nucleotide triphosphate hydrolases"/>
    <property type="match status" value="1"/>
</dbReference>
<evidence type="ECO:0000256" key="2">
    <source>
        <dbReference type="ARBA" id="ARBA00022475"/>
    </source>
</evidence>
<dbReference type="PROSITE" id="PS50893">
    <property type="entry name" value="ABC_TRANSPORTER_2"/>
    <property type="match status" value="1"/>
</dbReference>
<proteinExistence type="inferred from homology"/>
<dbReference type="InterPro" id="IPR008995">
    <property type="entry name" value="Mo/tungstate-bd_C_term_dom"/>
</dbReference>
<gene>
    <name evidence="7" type="primary">potA</name>
    <name evidence="9" type="ORF">ENJ51_07850</name>
</gene>
<dbReference type="EMBL" id="DRMS01000293">
    <property type="protein sequence ID" value="HFC92711.1"/>
    <property type="molecule type" value="Genomic_DNA"/>
</dbReference>
<dbReference type="NCBIfam" id="TIGR01187">
    <property type="entry name" value="potA"/>
    <property type="match status" value="1"/>
</dbReference>
<keyword evidence="5 7" id="KW-1278">Translocase</keyword>
<dbReference type="InterPro" id="IPR027417">
    <property type="entry name" value="P-loop_NTPase"/>
</dbReference>
<evidence type="ECO:0000313" key="9">
    <source>
        <dbReference type="EMBL" id="HFC92711.1"/>
    </source>
</evidence>
<dbReference type="InterPro" id="IPR003439">
    <property type="entry name" value="ABC_transporter-like_ATP-bd"/>
</dbReference>
<evidence type="ECO:0000259" key="8">
    <source>
        <dbReference type="PROSITE" id="PS50893"/>
    </source>
</evidence>
<feature type="non-terminal residue" evidence="9">
    <location>
        <position position="349"/>
    </location>
</feature>
<dbReference type="InterPro" id="IPR017871">
    <property type="entry name" value="ABC_transporter-like_CS"/>
</dbReference>
<dbReference type="Pfam" id="PF00005">
    <property type="entry name" value="ABC_tran"/>
    <property type="match status" value="1"/>
</dbReference>
<dbReference type="InterPro" id="IPR005893">
    <property type="entry name" value="PotA-like"/>
</dbReference>
<dbReference type="InterPro" id="IPR013611">
    <property type="entry name" value="Transp-assoc_OB_typ2"/>
</dbReference>